<feature type="compositionally biased region" description="Polar residues" evidence="4">
    <location>
        <begin position="161"/>
        <end position="174"/>
    </location>
</feature>
<evidence type="ECO:0000313" key="7">
    <source>
        <dbReference type="EnsemblMetazoa" id="HelroP160870"/>
    </source>
</evidence>
<keyword evidence="2" id="KW-0863">Zinc-finger</keyword>
<dbReference type="EMBL" id="AMQM01000679">
    <property type="status" value="NOT_ANNOTATED_CDS"/>
    <property type="molecule type" value="Genomic_DNA"/>
</dbReference>
<reference evidence="8" key="1">
    <citation type="submission" date="2012-12" db="EMBL/GenBank/DDBJ databases">
        <authorList>
            <person name="Hellsten U."/>
            <person name="Grimwood J."/>
            <person name="Chapman J.A."/>
            <person name="Shapiro H."/>
            <person name="Aerts A."/>
            <person name="Otillar R.P."/>
            <person name="Terry A.Y."/>
            <person name="Boore J.L."/>
            <person name="Simakov O."/>
            <person name="Marletaz F."/>
            <person name="Cho S.-J."/>
            <person name="Edsinger-Gonzales E."/>
            <person name="Havlak P."/>
            <person name="Kuo D.-H."/>
            <person name="Larsson T."/>
            <person name="Lv J."/>
            <person name="Arendt D."/>
            <person name="Savage R."/>
            <person name="Osoegawa K."/>
            <person name="de Jong P."/>
            <person name="Lindberg D.R."/>
            <person name="Seaver E.C."/>
            <person name="Weisblat D.A."/>
            <person name="Putnam N.H."/>
            <person name="Grigoriev I.V."/>
            <person name="Rokhsar D.S."/>
        </authorList>
    </citation>
    <scope>NUCLEOTIDE SEQUENCE</scope>
</reference>
<dbReference type="GO" id="GO:0008270">
    <property type="term" value="F:zinc ion binding"/>
    <property type="evidence" value="ECO:0007669"/>
    <property type="project" value="UniProtKB-KW"/>
</dbReference>
<feature type="compositionally biased region" description="Low complexity" evidence="4">
    <location>
        <begin position="144"/>
        <end position="160"/>
    </location>
</feature>
<dbReference type="CTD" id="20198940"/>
<feature type="region of interest" description="Disordered" evidence="4">
    <location>
        <begin position="16"/>
        <end position="60"/>
    </location>
</feature>
<dbReference type="Proteomes" id="UP000015101">
    <property type="component" value="Unassembled WGS sequence"/>
</dbReference>
<name>T1EQU0_HELRO</name>
<dbReference type="InParanoid" id="T1EQU0"/>
<protein>
    <recommendedName>
        <fullName evidence="5">RanBP2-type domain-containing protein</fullName>
    </recommendedName>
</protein>
<evidence type="ECO:0000256" key="1">
    <source>
        <dbReference type="ARBA" id="ARBA00022723"/>
    </source>
</evidence>
<evidence type="ECO:0000256" key="4">
    <source>
        <dbReference type="SAM" id="MobiDB-lite"/>
    </source>
</evidence>
<organism evidence="7 8">
    <name type="scientific">Helobdella robusta</name>
    <name type="common">Californian leech</name>
    <dbReference type="NCBI Taxonomy" id="6412"/>
    <lineage>
        <taxon>Eukaryota</taxon>
        <taxon>Metazoa</taxon>
        <taxon>Spiralia</taxon>
        <taxon>Lophotrochozoa</taxon>
        <taxon>Annelida</taxon>
        <taxon>Clitellata</taxon>
        <taxon>Hirudinea</taxon>
        <taxon>Rhynchobdellida</taxon>
        <taxon>Glossiphoniidae</taxon>
        <taxon>Helobdella</taxon>
    </lineage>
</organism>
<feature type="region of interest" description="Disordered" evidence="4">
    <location>
        <begin position="313"/>
        <end position="336"/>
    </location>
</feature>
<dbReference type="AlphaFoldDB" id="T1EQU0"/>
<feature type="compositionally biased region" description="Pro residues" evidence="4">
    <location>
        <begin position="24"/>
        <end position="33"/>
    </location>
</feature>
<keyword evidence="8" id="KW-1185">Reference proteome</keyword>
<dbReference type="PROSITE" id="PS01358">
    <property type="entry name" value="ZF_RANBP2_1"/>
    <property type="match status" value="1"/>
</dbReference>
<proteinExistence type="predicted"/>
<dbReference type="InterPro" id="IPR001876">
    <property type="entry name" value="Znf_RanBP2"/>
</dbReference>
<evidence type="ECO:0000313" key="6">
    <source>
        <dbReference type="EMBL" id="ESO06676.1"/>
    </source>
</evidence>
<evidence type="ECO:0000313" key="8">
    <source>
        <dbReference type="Proteomes" id="UP000015101"/>
    </source>
</evidence>
<dbReference type="EnsemblMetazoa" id="HelroT160870">
    <property type="protein sequence ID" value="HelroP160870"/>
    <property type="gene ID" value="HelroG160870"/>
</dbReference>
<dbReference type="RefSeq" id="XP_009016044.1">
    <property type="nucleotide sequence ID" value="XM_009017796.1"/>
</dbReference>
<reference evidence="6 8" key="2">
    <citation type="journal article" date="2013" name="Nature">
        <title>Insights into bilaterian evolution from three spiralian genomes.</title>
        <authorList>
            <person name="Simakov O."/>
            <person name="Marletaz F."/>
            <person name="Cho S.J."/>
            <person name="Edsinger-Gonzales E."/>
            <person name="Havlak P."/>
            <person name="Hellsten U."/>
            <person name="Kuo D.H."/>
            <person name="Larsson T."/>
            <person name="Lv J."/>
            <person name="Arendt D."/>
            <person name="Savage R."/>
            <person name="Osoegawa K."/>
            <person name="de Jong P."/>
            <person name="Grimwood J."/>
            <person name="Chapman J.A."/>
            <person name="Shapiro H."/>
            <person name="Aerts A."/>
            <person name="Otillar R.P."/>
            <person name="Terry A.Y."/>
            <person name="Boore J.L."/>
            <person name="Grigoriev I.V."/>
            <person name="Lindberg D.R."/>
            <person name="Seaver E.C."/>
            <person name="Weisblat D.A."/>
            <person name="Putnam N.H."/>
            <person name="Rokhsar D.S."/>
        </authorList>
    </citation>
    <scope>NUCLEOTIDE SEQUENCE</scope>
</reference>
<dbReference type="KEGG" id="hro:HELRODRAFT_160870"/>
<dbReference type="HOGENOM" id="CLU_618605_0_0_1"/>
<feature type="domain" description="RanBP2-type" evidence="5">
    <location>
        <begin position="369"/>
        <end position="388"/>
    </location>
</feature>
<keyword evidence="1" id="KW-0479">Metal-binding</keyword>
<dbReference type="EMBL" id="KB096324">
    <property type="protein sequence ID" value="ESO06676.1"/>
    <property type="molecule type" value="Genomic_DNA"/>
</dbReference>
<feature type="region of interest" description="Disordered" evidence="4">
    <location>
        <begin position="144"/>
        <end position="186"/>
    </location>
</feature>
<keyword evidence="3" id="KW-0862">Zinc</keyword>
<evidence type="ECO:0000256" key="3">
    <source>
        <dbReference type="ARBA" id="ARBA00022833"/>
    </source>
</evidence>
<evidence type="ECO:0000259" key="5">
    <source>
        <dbReference type="PROSITE" id="PS01358"/>
    </source>
</evidence>
<sequence length="443" mass="50358">MSKLNLKDLITTKKIPNKILNRPLPSPPDPASPSPKQLPKTVRNATKSKNDFSNFNKTEPRFSDSTITNIEQSEKFQLRNKNSRLVRSVFNISETIDENEDSDGYVKSSWQLLQTSKSNEVDDSIYPNERDFKVNLLNNSSNNNVNVQNNSNKNEQNCNKTQNVRSTSSPSFLPSQPPKLNTKHLPDDKCLNRFNNKPISPKSPIKIDQNVFESKNCLVPGNDLMDFKRNLKPALPIPQKKEGNHPVKPPNHIKNFFNNKNLHLDESNEKTNKNDITQKHSSHNNLHKLIQTPINMSPDGCSGEEKRYIDMKSNVKNSRPAPPIPFKSNQDRPRSQIPIQSKPVSRVNPIKNVQQNEERNVVVIIDSGWACDLCKGINNSGDYECPSCLAAKPESWKCKKCRGILSTRKDECLNCKIFRCLNCQEQNFLPAKFCGMCGHRKQS</sequence>
<evidence type="ECO:0000256" key="2">
    <source>
        <dbReference type="ARBA" id="ARBA00022771"/>
    </source>
</evidence>
<gene>
    <name evidence="7" type="primary">20198940</name>
    <name evidence="6" type="ORF">HELRODRAFT_160870</name>
</gene>
<feature type="compositionally biased region" description="Polar residues" evidence="4">
    <location>
        <begin position="43"/>
        <end position="60"/>
    </location>
</feature>
<reference evidence="7" key="3">
    <citation type="submission" date="2015-06" db="UniProtKB">
        <authorList>
            <consortium name="EnsemblMetazoa"/>
        </authorList>
    </citation>
    <scope>IDENTIFICATION</scope>
</reference>
<dbReference type="GeneID" id="20198940"/>
<accession>T1EQU0</accession>